<dbReference type="OrthoDB" id="9812878at2"/>
<evidence type="ECO:0000256" key="3">
    <source>
        <dbReference type="ARBA" id="ARBA00023136"/>
    </source>
</evidence>
<reference evidence="10 11" key="1">
    <citation type="submission" date="2019-07" db="EMBL/GenBank/DDBJ databases">
        <title>Allobacillus sp. nov. SKP isolated from shrimp paste of Euphausiacea.</title>
        <authorList>
            <person name="Kanchanasin P."/>
            <person name="Tanasupawat S."/>
            <person name="Shi W."/>
            <person name="Wu L."/>
            <person name="Ma J."/>
        </authorList>
    </citation>
    <scope>NUCLEOTIDE SEQUENCE [LARGE SCALE GENOMIC DNA]</scope>
    <source>
        <strain evidence="10 11">SKP4-8</strain>
    </source>
</reference>
<keyword evidence="5 6" id="KW-0449">Lipoprotein</keyword>
<name>A0A556PQP0_9BACI</name>
<dbReference type="PANTHER" id="PTHR30429">
    <property type="entry name" value="D-METHIONINE-BINDING LIPOPROTEIN METQ"/>
    <property type="match status" value="1"/>
</dbReference>
<keyword evidence="3" id="KW-0472">Membrane</keyword>
<feature type="compositionally biased region" description="Acidic residues" evidence="8">
    <location>
        <begin position="38"/>
        <end position="48"/>
    </location>
</feature>
<sequence>MKKLLFVLLGITLVVALTACGSSDEEENNGNTESNDSSGEEAASDQETTEIVVGATSVPHAEVLEEAKPLLKEKGIDLTIETYQEYVFPNEDLDNGTLDANYFQHIPYFETQQEDFGYDFVNIGGIHIEPLGIYSKNIESIDNVEEGTVVLLSRSVADHGRVLTLLEQNDLIKLDEDVNKDGATIEDIVENPLNLEFDASIEPALLPEFYDREEDALVAINTNYAIEAGLEPTEDSLIIEESDSPYVNIIAARAEDENNEALQTLVEVLRSEEITNFFEEKYEGAVVPVK</sequence>
<evidence type="ECO:0000256" key="4">
    <source>
        <dbReference type="ARBA" id="ARBA00023139"/>
    </source>
</evidence>
<keyword evidence="2 9" id="KW-0732">Signal</keyword>
<gene>
    <name evidence="10" type="ORF">FPQ13_03155</name>
</gene>
<comment type="similarity">
    <text evidence="6">Belongs to the nlpA lipoprotein family.</text>
</comment>
<proteinExistence type="inferred from homology"/>
<dbReference type="Proteomes" id="UP000316425">
    <property type="component" value="Unassembled WGS sequence"/>
</dbReference>
<dbReference type="EMBL" id="VMHE01000003">
    <property type="protein sequence ID" value="TSJ66706.1"/>
    <property type="molecule type" value="Genomic_DNA"/>
</dbReference>
<evidence type="ECO:0000313" key="10">
    <source>
        <dbReference type="EMBL" id="TSJ66706.1"/>
    </source>
</evidence>
<keyword evidence="11" id="KW-1185">Reference proteome</keyword>
<accession>A0A556PQP0</accession>
<dbReference type="PANTHER" id="PTHR30429:SF0">
    <property type="entry name" value="METHIONINE-BINDING LIPOPROTEIN METQ"/>
    <property type="match status" value="1"/>
</dbReference>
<feature type="region of interest" description="Disordered" evidence="8">
    <location>
        <begin position="22"/>
        <end position="48"/>
    </location>
</feature>
<evidence type="ECO:0000256" key="9">
    <source>
        <dbReference type="SAM" id="SignalP"/>
    </source>
</evidence>
<dbReference type="RefSeq" id="WP_144087871.1">
    <property type="nucleotide sequence ID" value="NZ_VMHE01000003.1"/>
</dbReference>
<evidence type="ECO:0000256" key="5">
    <source>
        <dbReference type="ARBA" id="ARBA00023288"/>
    </source>
</evidence>
<organism evidence="10 11">
    <name type="scientific">Allobacillus salarius</name>
    <dbReference type="NCBI Taxonomy" id="1955272"/>
    <lineage>
        <taxon>Bacteria</taxon>
        <taxon>Bacillati</taxon>
        <taxon>Bacillota</taxon>
        <taxon>Bacilli</taxon>
        <taxon>Bacillales</taxon>
        <taxon>Bacillaceae</taxon>
        <taxon>Allobacillus</taxon>
    </lineage>
</organism>
<dbReference type="InterPro" id="IPR004872">
    <property type="entry name" value="Lipoprotein_NlpA"/>
</dbReference>
<dbReference type="SUPFAM" id="SSF53850">
    <property type="entry name" value="Periplasmic binding protein-like II"/>
    <property type="match status" value="1"/>
</dbReference>
<dbReference type="Gene3D" id="3.40.190.10">
    <property type="entry name" value="Periplasmic binding protein-like II"/>
    <property type="match status" value="2"/>
</dbReference>
<dbReference type="GO" id="GO:0016020">
    <property type="term" value="C:membrane"/>
    <property type="evidence" value="ECO:0007669"/>
    <property type="project" value="UniProtKB-SubCell"/>
</dbReference>
<evidence type="ECO:0000256" key="2">
    <source>
        <dbReference type="ARBA" id="ARBA00022729"/>
    </source>
</evidence>
<feature type="lipid moiety-binding region" description="S-diacylglycerol cysteine" evidence="7">
    <location>
        <position position="20"/>
    </location>
</feature>
<evidence type="ECO:0000256" key="6">
    <source>
        <dbReference type="PIRNR" id="PIRNR002854"/>
    </source>
</evidence>
<dbReference type="Pfam" id="PF03180">
    <property type="entry name" value="Lipoprotein_9"/>
    <property type="match status" value="1"/>
</dbReference>
<comment type="subcellular location">
    <subcellularLocation>
        <location evidence="1">Membrane</location>
        <topology evidence="1">Lipid-anchor</topology>
    </subcellularLocation>
</comment>
<evidence type="ECO:0000256" key="7">
    <source>
        <dbReference type="PIRSR" id="PIRSR002854-1"/>
    </source>
</evidence>
<protein>
    <recommendedName>
        <fullName evidence="6">Lipoprotein</fullName>
    </recommendedName>
</protein>
<dbReference type="PIRSF" id="PIRSF002854">
    <property type="entry name" value="MetQ"/>
    <property type="match status" value="1"/>
</dbReference>
<dbReference type="PROSITE" id="PS51257">
    <property type="entry name" value="PROKAR_LIPOPROTEIN"/>
    <property type="match status" value="1"/>
</dbReference>
<feature type="chain" id="PRO_5038886832" description="Lipoprotein" evidence="9">
    <location>
        <begin position="20"/>
        <end position="290"/>
    </location>
</feature>
<comment type="caution">
    <text evidence="10">The sequence shown here is derived from an EMBL/GenBank/DDBJ whole genome shotgun (WGS) entry which is preliminary data.</text>
</comment>
<dbReference type="AlphaFoldDB" id="A0A556PQP0"/>
<keyword evidence="4" id="KW-0564">Palmitate</keyword>
<evidence type="ECO:0000256" key="8">
    <source>
        <dbReference type="SAM" id="MobiDB-lite"/>
    </source>
</evidence>
<evidence type="ECO:0000313" key="11">
    <source>
        <dbReference type="Proteomes" id="UP000316425"/>
    </source>
</evidence>
<feature type="signal peptide" evidence="9">
    <location>
        <begin position="1"/>
        <end position="19"/>
    </location>
</feature>
<evidence type="ECO:0000256" key="1">
    <source>
        <dbReference type="ARBA" id="ARBA00004635"/>
    </source>
</evidence>